<evidence type="ECO:0000259" key="2">
    <source>
        <dbReference type="Pfam" id="PF13808"/>
    </source>
</evidence>
<accession>A0ABS5C3C4</accession>
<dbReference type="Pfam" id="PF13808">
    <property type="entry name" value="DDE_Tnp_1_assoc"/>
    <property type="match status" value="1"/>
</dbReference>
<feature type="region of interest" description="Disordered" evidence="1">
    <location>
        <begin position="123"/>
        <end position="161"/>
    </location>
</feature>
<sequence>MSLAEVLATILDPRDPSGRWYPLPVVLNLVVVAALAGMHSLEAVAQFARITEPAGTRSGVLIRPNPVLGHPPTSFAGSTSGRRSHSGSACHRRVTVGYEVPWVIRTVLSGRVVLAEALLSAPGRSRHVRDPRRPRRSGAGRRGYLNYPVPGNRAGELGDAP</sequence>
<keyword evidence="4" id="KW-1185">Reference proteome</keyword>
<reference evidence="3 4" key="1">
    <citation type="submission" date="2021-04" db="EMBL/GenBank/DDBJ databases">
        <authorList>
            <person name="Ivanova A."/>
        </authorList>
    </citation>
    <scope>NUCLEOTIDE SEQUENCE [LARGE SCALE GENOMIC DNA]</scope>
    <source>
        <strain evidence="3 4">G18</strain>
    </source>
</reference>
<name>A0ABS5C3C4_9BACT</name>
<protein>
    <submittedName>
        <fullName evidence="3">Transposase family protein</fullName>
    </submittedName>
</protein>
<comment type="caution">
    <text evidence="3">The sequence shown here is derived from an EMBL/GenBank/DDBJ whole genome shotgun (WGS) entry which is preliminary data.</text>
</comment>
<evidence type="ECO:0000313" key="4">
    <source>
        <dbReference type="Proteomes" id="UP000676565"/>
    </source>
</evidence>
<proteinExistence type="predicted"/>
<feature type="domain" description="H repeat-associated protein N-terminal" evidence="2">
    <location>
        <begin position="5"/>
        <end position="50"/>
    </location>
</feature>
<evidence type="ECO:0000313" key="3">
    <source>
        <dbReference type="EMBL" id="MBP3960454.1"/>
    </source>
</evidence>
<dbReference type="Proteomes" id="UP000676565">
    <property type="component" value="Unassembled WGS sequence"/>
</dbReference>
<dbReference type="InterPro" id="IPR032806">
    <property type="entry name" value="YbfD_N"/>
</dbReference>
<evidence type="ECO:0000256" key="1">
    <source>
        <dbReference type="SAM" id="MobiDB-lite"/>
    </source>
</evidence>
<dbReference type="EMBL" id="JAGKQQ010000002">
    <property type="protein sequence ID" value="MBP3960454.1"/>
    <property type="molecule type" value="Genomic_DNA"/>
</dbReference>
<organism evidence="3 4">
    <name type="scientific">Gemmata palustris</name>
    <dbReference type="NCBI Taxonomy" id="2822762"/>
    <lineage>
        <taxon>Bacteria</taxon>
        <taxon>Pseudomonadati</taxon>
        <taxon>Planctomycetota</taxon>
        <taxon>Planctomycetia</taxon>
        <taxon>Gemmatales</taxon>
        <taxon>Gemmataceae</taxon>
        <taxon>Gemmata</taxon>
    </lineage>
</organism>
<gene>
    <name evidence="3" type="ORF">J8F10_34945</name>
</gene>
<feature type="compositionally biased region" description="Basic residues" evidence="1">
    <location>
        <begin position="124"/>
        <end position="139"/>
    </location>
</feature>